<dbReference type="SUPFAM" id="SSF47413">
    <property type="entry name" value="lambda repressor-like DNA-binding domains"/>
    <property type="match status" value="1"/>
</dbReference>
<dbReference type="SMART" id="SM00530">
    <property type="entry name" value="HTH_XRE"/>
    <property type="match status" value="1"/>
</dbReference>
<dbReference type="Proteomes" id="UP000749040">
    <property type="component" value="Unassembled WGS sequence"/>
</dbReference>
<keyword evidence="3" id="KW-1185">Reference proteome</keyword>
<dbReference type="InterPro" id="IPR001387">
    <property type="entry name" value="Cro/C1-type_HTH"/>
</dbReference>
<proteinExistence type="predicted"/>
<dbReference type="CDD" id="cd00093">
    <property type="entry name" value="HTH_XRE"/>
    <property type="match status" value="1"/>
</dbReference>
<protein>
    <submittedName>
        <fullName evidence="2">Transcriptional regulator</fullName>
    </submittedName>
</protein>
<dbReference type="PROSITE" id="PS50943">
    <property type="entry name" value="HTH_CROC1"/>
    <property type="match status" value="1"/>
</dbReference>
<evidence type="ECO:0000313" key="2">
    <source>
        <dbReference type="EMBL" id="MBM9506914.1"/>
    </source>
</evidence>
<evidence type="ECO:0000259" key="1">
    <source>
        <dbReference type="PROSITE" id="PS50943"/>
    </source>
</evidence>
<dbReference type="InterPro" id="IPR043917">
    <property type="entry name" value="DUF5753"/>
</dbReference>
<evidence type="ECO:0000313" key="3">
    <source>
        <dbReference type="Proteomes" id="UP000749040"/>
    </source>
</evidence>
<feature type="domain" description="HTH cro/C1-type" evidence="1">
    <location>
        <begin position="18"/>
        <end position="72"/>
    </location>
</feature>
<dbReference type="Gene3D" id="1.10.260.40">
    <property type="entry name" value="lambda repressor-like DNA-binding domains"/>
    <property type="match status" value="1"/>
</dbReference>
<dbReference type="Pfam" id="PF19054">
    <property type="entry name" value="DUF5753"/>
    <property type="match status" value="1"/>
</dbReference>
<comment type="caution">
    <text evidence="2">The sequence shown here is derived from an EMBL/GenBank/DDBJ whole genome shotgun (WGS) entry which is preliminary data.</text>
</comment>
<accession>A0ABS2TUB2</accession>
<gene>
    <name evidence="2" type="ORF">ITX44_20760</name>
</gene>
<organism evidence="2 3">
    <name type="scientific">Actinacidiphila acididurans</name>
    <dbReference type="NCBI Taxonomy" id="2784346"/>
    <lineage>
        <taxon>Bacteria</taxon>
        <taxon>Bacillati</taxon>
        <taxon>Actinomycetota</taxon>
        <taxon>Actinomycetes</taxon>
        <taxon>Kitasatosporales</taxon>
        <taxon>Streptomycetaceae</taxon>
        <taxon>Actinacidiphila</taxon>
    </lineage>
</organism>
<dbReference type="Pfam" id="PF13560">
    <property type="entry name" value="HTH_31"/>
    <property type="match status" value="1"/>
</dbReference>
<dbReference type="EMBL" id="JADKYB010000011">
    <property type="protein sequence ID" value="MBM9506914.1"/>
    <property type="molecule type" value="Genomic_DNA"/>
</dbReference>
<name>A0ABS2TUB2_9ACTN</name>
<reference evidence="2 3" key="1">
    <citation type="submission" date="2021-01" db="EMBL/GenBank/DDBJ databases">
        <title>Streptomyces acididurans sp. nov., isolated from a peat swamp forest soil.</title>
        <authorList>
            <person name="Chantavorakit T."/>
            <person name="Duangmal K."/>
        </authorList>
    </citation>
    <scope>NUCLEOTIDE SEQUENCE [LARGE SCALE GENOMIC DNA]</scope>
    <source>
        <strain evidence="2 3">KK5PA1</strain>
    </source>
</reference>
<sequence>MLPNGQNPVRRRQLVAELKRLREAAQMTQEEVADRLDWHHTKVFRIETGRTGPHPNDVRVMLDVYGVSDSEQREALVQLAKEARKRGWWYSYRDVLPSRYEFFIGLEQEAASIRTFELAVVPGLLQTENYARALVRGGPLELTAEDVQRRVEVRMSRQQILTTANRPQLWVILDEAAIRRTVGGPDVMREQLEKLIDASEQARTTIQVVPYSVGAHPGTAGSFIVVGFAEPGEIDVVYMETIGGNLSVDKTEEVQHYATAFDHLRAVALSPDDSRAMLFEAANMLR</sequence>
<dbReference type="InterPro" id="IPR010982">
    <property type="entry name" value="Lambda_DNA-bd_dom_sf"/>
</dbReference>